<keyword evidence="5" id="KW-0677">Repeat</keyword>
<dbReference type="GO" id="GO:0043495">
    <property type="term" value="F:protein-membrane adaptor activity"/>
    <property type="evidence" value="ECO:0007669"/>
    <property type="project" value="TreeGrafter"/>
</dbReference>
<evidence type="ECO:0000256" key="6">
    <source>
        <dbReference type="ARBA" id="ARBA00030310"/>
    </source>
</evidence>
<dbReference type="SMART" id="SM00228">
    <property type="entry name" value="PDZ"/>
    <property type="match status" value="1"/>
</dbReference>
<evidence type="ECO:0000313" key="13">
    <source>
        <dbReference type="Proteomes" id="UP001174136"/>
    </source>
</evidence>
<evidence type="ECO:0000256" key="2">
    <source>
        <dbReference type="ARBA" id="ARBA00004466"/>
    </source>
</evidence>
<proteinExistence type="predicted"/>
<dbReference type="GO" id="GO:0005102">
    <property type="term" value="F:signaling receptor binding"/>
    <property type="evidence" value="ECO:0007669"/>
    <property type="project" value="TreeGrafter"/>
</dbReference>
<comment type="caution">
    <text evidence="12">The sequence shown here is derived from an EMBL/GenBank/DDBJ whole genome shotgun (WGS) entry which is preliminary data.</text>
</comment>
<feature type="compositionally biased region" description="Basic and acidic residues" evidence="10">
    <location>
        <begin position="227"/>
        <end position="237"/>
    </location>
</feature>
<organism evidence="12 13">
    <name type="scientific">Merluccius polli</name>
    <name type="common">Benguela hake</name>
    <name type="synonym">Merluccius cadenati</name>
    <dbReference type="NCBI Taxonomy" id="89951"/>
    <lineage>
        <taxon>Eukaryota</taxon>
        <taxon>Metazoa</taxon>
        <taxon>Chordata</taxon>
        <taxon>Craniata</taxon>
        <taxon>Vertebrata</taxon>
        <taxon>Euteleostomi</taxon>
        <taxon>Actinopterygii</taxon>
        <taxon>Neopterygii</taxon>
        <taxon>Teleostei</taxon>
        <taxon>Neoteleostei</taxon>
        <taxon>Acanthomorphata</taxon>
        <taxon>Zeiogadaria</taxon>
        <taxon>Gadariae</taxon>
        <taxon>Gadiformes</taxon>
        <taxon>Gadoidei</taxon>
        <taxon>Merlucciidae</taxon>
        <taxon>Merluccius</taxon>
    </lineage>
</organism>
<accession>A0AA47M2T1</accession>
<dbReference type="InterPro" id="IPR001478">
    <property type="entry name" value="PDZ"/>
</dbReference>
<name>A0AA47M2T1_MERPO</name>
<evidence type="ECO:0000256" key="7">
    <source>
        <dbReference type="ARBA" id="ARBA00032825"/>
    </source>
</evidence>
<dbReference type="CDD" id="cd06768">
    <property type="entry name" value="PDZ_NHERF-like"/>
    <property type="match status" value="1"/>
</dbReference>
<dbReference type="GO" id="GO:0072659">
    <property type="term" value="P:protein localization to plasma membrane"/>
    <property type="evidence" value="ECO:0007669"/>
    <property type="project" value="TreeGrafter"/>
</dbReference>
<dbReference type="SUPFAM" id="SSF50156">
    <property type="entry name" value="PDZ domain-like"/>
    <property type="match status" value="1"/>
</dbReference>
<feature type="region of interest" description="Disordered" evidence="10">
    <location>
        <begin position="127"/>
        <end position="237"/>
    </location>
</feature>
<protein>
    <recommendedName>
        <fullName evidence="4">Na(+)/H(+) exchange regulatory cofactor NHE-RF1</fullName>
    </recommendedName>
    <alternativeName>
        <fullName evidence="8">Ezrin-radixin-moesin-binding phosphoprotein 50</fullName>
    </alternativeName>
    <alternativeName>
        <fullName evidence="7">Regulatory cofactor of Na(+)/H(+) exchanger</fullName>
    </alternativeName>
    <alternativeName>
        <fullName evidence="6">Sodium-hydrogen exchanger regulatory factor 1</fullName>
    </alternativeName>
    <alternativeName>
        <fullName evidence="9">Solute carrier family 9 isoform A3 regulatory factor 1</fullName>
    </alternativeName>
</protein>
<comment type="subcellular location">
    <subcellularLocation>
        <location evidence="3">Cell projection</location>
        <location evidence="3">Filopodium</location>
    </subcellularLocation>
    <subcellularLocation>
        <location evidence="1">Cell projection</location>
        <location evidence="1">Microvillus</location>
    </subcellularLocation>
    <subcellularLocation>
        <location evidence="2">Cell projection</location>
        <location evidence="2">Ruffle</location>
    </subcellularLocation>
</comment>
<gene>
    <name evidence="12" type="primary">SLC9A3R1_0</name>
    <name evidence="12" type="ORF">N1851_032591</name>
</gene>
<dbReference type="GO" id="GO:0030175">
    <property type="term" value="C:filopodium"/>
    <property type="evidence" value="ECO:0007669"/>
    <property type="project" value="UniProtKB-SubCell"/>
</dbReference>
<sequence length="237" mass="26046">MVNDALELSIVFVPVVLRKQAPMSKEEVVSELRPRFCVIGRGSGGYGFNLHSERARPGQYIRAVDEDSPAERAGLLPKDRIVQVNGVSVEGRSHSEVVAAIKAGGDETRLLVVDQDTDHFFRSCRVAPSPGHLTGPLPEPVVNGEMEDKENGRVANERERDSKLSISPSPSNASSNASLTTPPSHTHTEEPEQMVLGSIPELNLTLQQVKERAHQKRSSKRAPPMDWTKKNELFSNL</sequence>
<dbReference type="Pfam" id="PF09007">
    <property type="entry name" value="EBP50_C"/>
    <property type="match status" value="1"/>
</dbReference>
<evidence type="ECO:0000313" key="12">
    <source>
        <dbReference type="EMBL" id="KAK0132512.1"/>
    </source>
</evidence>
<dbReference type="PANTHER" id="PTHR14191:SF7">
    <property type="entry name" value="NA(+)_H(+) EXCHANGE REGULATORY COFACTOR NHE-RF1"/>
    <property type="match status" value="1"/>
</dbReference>
<dbReference type="InterPro" id="IPR051067">
    <property type="entry name" value="NHER"/>
</dbReference>
<evidence type="ECO:0000256" key="10">
    <source>
        <dbReference type="SAM" id="MobiDB-lite"/>
    </source>
</evidence>
<evidence type="ECO:0000256" key="9">
    <source>
        <dbReference type="ARBA" id="ARBA00033293"/>
    </source>
</evidence>
<dbReference type="EMBL" id="JAOPHQ010006260">
    <property type="protein sequence ID" value="KAK0132512.1"/>
    <property type="molecule type" value="Genomic_DNA"/>
</dbReference>
<evidence type="ECO:0000256" key="8">
    <source>
        <dbReference type="ARBA" id="ARBA00032844"/>
    </source>
</evidence>
<dbReference type="PROSITE" id="PS50106">
    <property type="entry name" value="PDZ"/>
    <property type="match status" value="1"/>
</dbReference>
<evidence type="ECO:0000256" key="3">
    <source>
        <dbReference type="ARBA" id="ARBA00004486"/>
    </source>
</evidence>
<dbReference type="Gene3D" id="2.30.42.10">
    <property type="match status" value="1"/>
</dbReference>
<feature type="domain" description="PDZ" evidence="11">
    <location>
        <begin position="36"/>
        <end position="116"/>
    </location>
</feature>
<dbReference type="GO" id="GO:0005902">
    <property type="term" value="C:microvillus"/>
    <property type="evidence" value="ECO:0007669"/>
    <property type="project" value="UniProtKB-SubCell"/>
</dbReference>
<dbReference type="PANTHER" id="PTHR14191">
    <property type="entry name" value="PDZ DOMAIN CONTAINING PROTEIN"/>
    <property type="match status" value="1"/>
</dbReference>
<dbReference type="GO" id="GO:0016324">
    <property type="term" value="C:apical plasma membrane"/>
    <property type="evidence" value="ECO:0007669"/>
    <property type="project" value="TreeGrafter"/>
</dbReference>
<feature type="compositionally biased region" description="Basic and acidic residues" evidence="10">
    <location>
        <begin position="149"/>
        <end position="163"/>
    </location>
</feature>
<reference evidence="12" key="1">
    <citation type="journal article" date="2023" name="Front. Mar. Sci.">
        <title>A new Merluccius polli reference genome to investigate the effects of global change in West African waters.</title>
        <authorList>
            <person name="Mateo J.L."/>
            <person name="Blanco-Fernandez C."/>
            <person name="Garcia-Vazquez E."/>
            <person name="Machado-Schiaffino G."/>
        </authorList>
    </citation>
    <scope>NUCLEOTIDE SEQUENCE</scope>
    <source>
        <strain evidence="12">C29</strain>
        <tissue evidence="12">Fin</tissue>
    </source>
</reference>
<evidence type="ECO:0000256" key="1">
    <source>
        <dbReference type="ARBA" id="ARBA00004105"/>
    </source>
</evidence>
<feature type="compositionally biased region" description="Low complexity" evidence="10">
    <location>
        <begin position="164"/>
        <end position="185"/>
    </location>
</feature>
<dbReference type="Proteomes" id="UP001174136">
    <property type="component" value="Unassembled WGS sequence"/>
</dbReference>
<dbReference type="AlphaFoldDB" id="A0AA47M2T1"/>
<evidence type="ECO:0000256" key="4">
    <source>
        <dbReference type="ARBA" id="ARBA00016876"/>
    </source>
</evidence>
<evidence type="ECO:0000259" key="11">
    <source>
        <dbReference type="PROSITE" id="PS50106"/>
    </source>
</evidence>
<dbReference type="InterPro" id="IPR015098">
    <property type="entry name" value="EBP50_C"/>
</dbReference>
<evidence type="ECO:0000256" key="5">
    <source>
        <dbReference type="ARBA" id="ARBA00022737"/>
    </source>
</evidence>
<dbReference type="GO" id="GO:0001726">
    <property type="term" value="C:ruffle"/>
    <property type="evidence" value="ECO:0007669"/>
    <property type="project" value="UniProtKB-SubCell"/>
</dbReference>
<keyword evidence="13" id="KW-1185">Reference proteome</keyword>
<dbReference type="Pfam" id="PF00595">
    <property type="entry name" value="PDZ"/>
    <property type="match status" value="1"/>
</dbReference>
<dbReference type="InterPro" id="IPR036034">
    <property type="entry name" value="PDZ_sf"/>
</dbReference>